<name>A0A1V6S9S7_9EURO</name>
<dbReference type="OrthoDB" id="5279008at2759"/>
<reference evidence="3" key="1">
    <citation type="journal article" date="2017" name="Nat. Microbiol.">
        <title>Global analysis of biosynthetic gene clusters reveals vast potential of secondary metabolite production in Penicillium species.</title>
        <authorList>
            <person name="Nielsen J.C."/>
            <person name="Grijseels S."/>
            <person name="Prigent S."/>
            <person name="Ji B."/>
            <person name="Dainat J."/>
            <person name="Nielsen K.F."/>
            <person name="Frisvad J.C."/>
            <person name="Workman M."/>
            <person name="Nielsen J."/>
        </authorList>
    </citation>
    <scope>NUCLEOTIDE SEQUENCE [LARGE SCALE GENOMIC DNA]</scope>
    <source>
        <strain evidence="3">IBT 29486</strain>
    </source>
</reference>
<evidence type="ECO:0000313" key="3">
    <source>
        <dbReference type="Proteomes" id="UP000191518"/>
    </source>
</evidence>
<comment type="caution">
    <text evidence="2">The sequence shown here is derived from an EMBL/GenBank/DDBJ whole genome shotgun (WGS) entry which is preliminary data.</text>
</comment>
<protein>
    <recommendedName>
        <fullName evidence="1">F-box domain-containing protein</fullName>
    </recommendedName>
</protein>
<keyword evidence="3" id="KW-1185">Reference proteome</keyword>
<feature type="domain" description="F-box" evidence="1">
    <location>
        <begin position="8"/>
        <end position="52"/>
    </location>
</feature>
<dbReference type="CDD" id="cd09917">
    <property type="entry name" value="F-box_SF"/>
    <property type="match status" value="1"/>
</dbReference>
<dbReference type="AlphaFoldDB" id="A0A1V6S9S7"/>
<sequence length="380" mass="42676">MSPASHFSRGIHGLPVELLAHIATFTDPSDLCMLRLTCRAMYQSSLRHFAKTCVHTLKTDLSPTSLARIEEAANDEAFRPYIRNLQIVGNSKASTEELPPRTTNEVHIQAWCNVLKRLVNCQSVELHYSAYTTTYSGGDGITLDETTGLVLKAIATEHIPKEFFSLEIMKYRDRHLKDSLPQFPLTTLDIPAFSHLKELTLAIPDANTETINWMAKMIQGAKSLKKLAIIFNWACKSTSLLSQISSVGCLPELQEVTFSRMTFGSSAALGIFLYNIRDSVRSLTFSTVQVEIGGWRSILRELGGGMYQLDSLTLHRVMESEEFLSFRRIPEYALAEQSLDKRLYRPFSLCLFGRGDVSFSYSGPRFNQVMQKVVALAELS</sequence>
<evidence type="ECO:0000313" key="2">
    <source>
        <dbReference type="EMBL" id="OQE10489.1"/>
    </source>
</evidence>
<dbReference type="SUPFAM" id="SSF81383">
    <property type="entry name" value="F-box domain"/>
    <property type="match status" value="1"/>
</dbReference>
<dbReference type="Pfam" id="PF12937">
    <property type="entry name" value="F-box-like"/>
    <property type="match status" value="1"/>
</dbReference>
<dbReference type="InterPro" id="IPR036047">
    <property type="entry name" value="F-box-like_dom_sf"/>
</dbReference>
<dbReference type="PROSITE" id="PS50181">
    <property type="entry name" value="FBOX"/>
    <property type="match status" value="1"/>
</dbReference>
<evidence type="ECO:0000259" key="1">
    <source>
        <dbReference type="PROSITE" id="PS50181"/>
    </source>
</evidence>
<dbReference type="InterPro" id="IPR001810">
    <property type="entry name" value="F-box_dom"/>
</dbReference>
<dbReference type="EMBL" id="MDYP01000004">
    <property type="protein sequence ID" value="OQE10489.1"/>
    <property type="molecule type" value="Genomic_DNA"/>
</dbReference>
<accession>A0A1V6S9S7</accession>
<organism evidence="2 3">
    <name type="scientific">Penicillium vulpinum</name>
    <dbReference type="NCBI Taxonomy" id="29845"/>
    <lineage>
        <taxon>Eukaryota</taxon>
        <taxon>Fungi</taxon>
        <taxon>Dikarya</taxon>
        <taxon>Ascomycota</taxon>
        <taxon>Pezizomycotina</taxon>
        <taxon>Eurotiomycetes</taxon>
        <taxon>Eurotiomycetidae</taxon>
        <taxon>Eurotiales</taxon>
        <taxon>Aspergillaceae</taxon>
        <taxon>Penicillium</taxon>
    </lineage>
</organism>
<gene>
    <name evidence="2" type="ORF">PENVUL_c004G00049</name>
</gene>
<dbReference type="Proteomes" id="UP000191518">
    <property type="component" value="Unassembled WGS sequence"/>
</dbReference>
<proteinExistence type="predicted"/>
<dbReference type="SUPFAM" id="SSF52047">
    <property type="entry name" value="RNI-like"/>
    <property type="match status" value="1"/>
</dbReference>